<evidence type="ECO:0000256" key="1">
    <source>
        <dbReference type="SAM" id="Phobius"/>
    </source>
</evidence>
<dbReference type="KEGG" id="ebm:SG0102_08200"/>
<dbReference type="InParanoid" id="A0A3G9J531"/>
<organism evidence="2 3">
    <name type="scientific">Intestinibaculum porci</name>
    <dbReference type="NCBI Taxonomy" id="2487118"/>
    <lineage>
        <taxon>Bacteria</taxon>
        <taxon>Bacillati</taxon>
        <taxon>Bacillota</taxon>
        <taxon>Erysipelotrichia</taxon>
        <taxon>Erysipelotrichales</taxon>
        <taxon>Erysipelotrichaceae</taxon>
        <taxon>Intestinibaculum</taxon>
    </lineage>
</organism>
<dbReference type="RefSeq" id="WP_125118793.1">
    <property type="nucleotide sequence ID" value="NZ_AP019309.1"/>
</dbReference>
<keyword evidence="1" id="KW-0812">Transmembrane</keyword>
<sequence length="95" mass="10820">MTEKELQNYTNEINYQKHMLENLGRYLNLMFLVASIGLVLIYVFHSKNLFITIVGFILTVIGVLGSLVFGLGIRNGRVNVNKVIDDLEAKSHHKE</sequence>
<gene>
    <name evidence="2" type="ORF">SG0102_08200</name>
</gene>
<dbReference type="OrthoDB" id="2142680at2"/>
<accession>A0A3G9J531</accession>
<keyword evidence="1" id="KW-0472">Membrane</keyword>
<keyword evidence="3" id="KW-1185">Reference proteome</keyword>
<dbReference type="AlphaFoldDB" id="A0A3G9J531"/>
<dbReference type="Proteomes" id="UP000268059">
    <property type="component" value="Chromosome"/>
</dbReference>
<feature type="transmembrane region" description="Helical" evidence="1">
    <location>
        <begin position="50"/>
        <end position="73"/>
    </location>
</feature>
<evidence type="ECO:0000313" key="3">
    <source>
        <dbReference type="Proteomes" id="UP000268059"/>
    </source>
</evidence>
<protein>
    <recommendedName>
        <fullName evidence="4">PTS fructose transporter subunit IA</fullName>
    </recommendedName>
</protein>
<evidence type="ECO:0000313" key="2">
    <source>
        <dbReference type="EMBL" id="BBH25886.1"/>
    </source>
</evidence>
<dbReference type="EMBL" id="AP019309">
    <property type="protein sequence ID" value="BBH25886.1"/>
    <property type="molecule type" value="Genomic_DNA"/>
</dbReference>
<proteinExistence type="predicted"/>
<reference evidence="2 3" key="1">
    <citation type="submission" date="2018-11" db="EMBL/GenBank/DDBJ databases">
        <title>Novel Erysipelotrichaceae bacterium isolated from small intestine of a swine.</title>
        <authorList>
            <person name="Kim J.S."/>
            <person name="Choe H."/>
            <person name="Lee Y.R."/>
            <person name="Kim K.M."/>
            <person name="Park D.S."/>
        </authorList>
    </citation>
    <scope>NUCLEOTIDE SEQUENCE [LARGE SCALE GENOMIC DNA]</scope>
    <source>
        <strain evidence="2 3">SG0102</strain>
    </source>
</reference>
<name>A0A3G9J531_9FIRM</name>
<feature type="transmembrane region" description="Helical" evidence="1">
    <location>
        <begin position="26"/>
        <end position="44"/>
    </location>
</feature>
<evidence type="ECO:0008006" key="4">
    <source>
        <dbReference type="Google" id="ProtNLM"/>
    </source>
</evidence>
<keyword evidence="1" id="KW-1133">Transmembrane helix</keyword>